<gene>
    <name evidence="1" type="ORF">C1H76_3680</name>
</gene>
<evidence type="ECO:0000313" key="2">
    <source>
        <dbReference type="Proteomes" id="UP000308133"/>
    </source>
</evidence>
<dbReference type="EMBL" id="PTQR01000047">
    <property type="protein sequence ID" value="TKX24112.1"/>
    <property type="molecule type" value="Genomic_DNA"/>
</dbReference>
<sequence length="199" mass="22103">MASPYLHHDDSYWSAEWRVNGVWNAILTSYFPHSTNLEDWIVAPEAYPTYDETQSLAADLCVVGMEADYDNGTYHISTPVLTYEGKGASSARTWPQIEQQILDWCLRGVQNGNPFGGAPFCCWAIGTKGKYVKFWAFNGAQLLPLGIGQNAVGHAEVKQRVDPVQDITTQQGWGYVSFMLNAVRGNPYLTAQEIAALPH</sequence>
<evidence type="ECO:0000313" key="1">
    <source>
        <dbReference type="EMBL" id="TKX24112.1"/>
    </source>
</evidence>
<accession>A0A4V6DUC8</accession>
<dbReference type="Proteomes" id="UP000308133">
    <property type="component" value="Unassembled WGS sequence"/>
</dbReference>
<protein>
    <submittedName>
        <fullName evidence="1">Uncharacterized protein</fullName>
    </submittedName>
</protein>
<proteinExistence type="predicted"/>
<organism evidence="1 2">
    <name type="scientific">Elsinoe australis</name>
    <dbReference type="NCBI Taxonomy" id="40998"/>
    <lineage>
        <taxon>Eukaryota</taxon>
        <taxon>Fungi</taxon>
        <taxon>Dikarya</taxon>
        <taxon>Ascomycota</taxon>
        <taxon>Pezizomycotina</taxon>
        <taxon>Dothideomycetes</taxon>
        <taxon>Dothideomycetidae</taxon>
        <taxon>Myriangiales</taxon>
        <taxon>Elsinoaceae</taxon>
        <taxon>Elsinoe</taxon>
    </lineage>
</organism>
<dbReference type="AlphaFoldDB" id="A0A4V6DUC8"/>
<name>A0A4V6DUC8_9PEZI</name>
<comment type="caution">
    <text evidence="1">The sequence shown here is derived from an EMBL/GenBank/DDBJ whole genome shotgun (WGS) entry which is preliminary data.</text>
</comment>
<reference evidence="1 2" key="1">
    <citation type="submission" date="2018-02" db="EMBL/GenBank/DDBJ databases">
        <title>Draft genome sequences of Elsinoe sp., causing black scab on jojoba.</title>
        <authorList>
            <person name="Stodart B."/>
            <person name="Jeffress S."/>
            <person name="Ash G."/>
            <person name="Arun Chinnappa K."/>
        </authorList>
    </citation>
    <scope>NUCLEOTIDE SEQUENCE [LARGE SCALE GENOMIC DNA]</scope>
    <source>
        <strain evidence="1 2">Hillstone_2</strain>
    </source>
</reference>